<protein>
    <submittedName>
        <fullName evidence="1">Uncharacterized protein</fullName>
    </submittedName>
</protein>
<dbReference type="EMBL" id="CAJNJA010079178">
    <property type="protein sequence ID" value="CAE7924511.1"/>
    <property type="molecule type" value="Genomic_DNA"/>
</dbReference>
<evidence type="ECO:0000313" key="2">
    <source>
        <dbReference type="Proteomes" id="UP000601435"/>
    </source>
</evidence>
<feature type="non-terminal residue" evidence="1">
    <location>
        <position position="144"/>
    </location>
</feature>
<reference evidence="1" key="1">
    <citation type="submission" date="2021-02" db="EMBL/GenBank/DDBJ databases">
        <authorList>
            <person name="Dougan E. K."/>
            <person name="Rhodes N."/>
            <person name="Thang M."/>
            <person name="Chan C."/>
        </authorList>
    </citation>
    <scope>NUCLEOTIDE SEQUENCE</scope>
</reference>
<evidence type="ECO:0000313" key="1">
    <source>
        <dbReference type="EMBL" id="CAE7924511.1"/>
    </source>
</evidence>
<name>A0A813BUK2_9DINO</name>
<comment type="caution">
    <text evidence="1">The sequence shown here is derived from an EMBL/GenBank/DDBJ whole genome shotgun (WGS) entry which is preliminary data.</text>
</comment>
<keyword evidence="2" id="KW-1185">Reference proteome</keyword>
<proteinExistence type="predicted"/>
<organism evidence="1 2">
    <name type="scientific">Symbiodinium necroappetens</name>
    <dbReference type="NCBI Taxonomy" id="1628268"/>
    <lineage>
        <taxon>Eukaryota</taxon>
        <taxon>Sar</taxon>
        <taxon>Alveolata</taxon>
        <taxon>Dinophyceae</taxon>
        <taxon>Suessiales</taxon>
        <taxon>Symbiodiniaceae</taxon>
        <taxon>Symbiodinium</taxon>
    </lineage>
</organism>
<gene>
    <name evidence="1" type="ORF">SNEC2469_LOCUS31972</name>
</gene>
<sequence length="144" mass="15187">MTVIPGPSGSSNESLLFVWCPNTHAEARVLCVDFHPDGSAKAPEEEASVTALVKEYLQTSWLGYTLAAYNNMPATTLGSLPCNLIGFEIHAHPNAKVPLDPGQQGEDGYGYWSGGGIVCRVSSSDYFVTQVGGRGGVSQPLTAV</sequence>
<accession>A0A813BUK2</accession>
<dbReference type="Proteomes" id="UP000601435">
    <property type="component" value="Unassembled WGS sequence"/>
</dbReference>
<dbReference type="AlphaFoldDB" id="A0A813BUK2"/>